<dbReference type="Proteomes" id="UP000054282">
    <property type="component" value="Unassembled WGS sequence"/>
</dbReference>
<dbReference type="EMBL" id="GG702331">
    <property type="protein sequence ID" value="KOB89383.1"/>
    <property type="molecule type" value="Genomic_DNA"/>
</dbReference>
<gene>
    <name evidence="1" type="ORF">PFDG_04932</name>
</gene>
<proteinExistence type="predicted"/>
<sequence length="138" mass="16243">MLEISPRCLDRCLIVSPQKRGAPFYKKKIQNVHHQRRYDLNLNPTDIIKGNSDILFDHTKGMSFENIKENGFYIGTPTTGQHTNPKNHNDIHNIYSNNNICEYRKCTSNAQNSIRYTDQHKLHYVAMRQLNYNPTREH</sequence>
<dbReference type="KEGG" id="pfd:PFDG_04932"/>
<reference evidence="2" key="2">
    <citation type="submission" date="2006-09" db="EMBL/GenBank/DDBJ databases">
        <title>The genome sequence of Plasmodium falciparum Dd2.</title>
        <authorList>
            <consortium name="The Broad Institute Genome Sequencing Platform"/>
            <person name="Birren B."/>
            <person name="Lander E."/>
            <person name="Galagan J."/>
            <person name="Nusbaum C."/>
            <person name="Devon K."/>
            <person name="Henn M."/>
            <person name="Jaffe D."/>
            <person name="Butler J."/>
            <person name="Alvarez P."/>
            <person name="Gnerre S."/>
            <person name="Grabherr M."/>
            <person name="Kleber M."/>
            <person name="Mauceli E."/>
            <person name="Brockman W."/>
            <person name="MacCallum I.A."/>
            <person name="Rounsley S."/>
            <person name="Young S."/>
            <person name="LaButti K."/>
            <person name="Pushparaj V."/>
            <person name="DeCaprio D."/>
            <person name="Crawford M."/>
            <person name="Koehrsen M."/>
            <person name="Engels R."/>
            <person name="Montgomery P."/>
            <person name="Pearson M."/>
            <person name="Howarth C."/>
            <person name="Larson L."/>
            <person name="Luoma S."/>
            <person name="White J."/>
            <person name="Kodira C."/>
            <person name="Zeng Q."/>
            <person name="O'Leary S."/>
            <person name="Yandava C."/>
            <person name="Alvarado L."/>
            <person name="Wirth D."/>
            <person name="Volkman S."/>
            <person name="Hartl D."/>
        </authorList>
    </citation>
    <scope>NUCLEOTIDE SEQUENCE [LARGE SCALE GENOMIC DNA]</scope>
</reference>
<evidence type="ECO:0000313" key="1">
    <source>
        <dbReference type="EMBL" id="KOB89383.1"/>
    </source>
</evidence>
<name>A0A0L7M9B0_PLAF4</name>
<evidence type="ECO:0000313" key="2">
    <source>
        <dbReference type="Proteomes" id="UP000054282"/>
    </source>
</evidence>
<protein>
    <submittedName>
        <fullName evidence="1">Uncharacterized protein</fullName>
    </submittedName>
</protein>
<accession>A0A0L7M9B0</accession>
<organism evidence="1 2">
    <name type="scientific">Plasmodium falciparum (isolate Dd2)</name>
    <dbReference type="NCBI Taxonomy" id="57267"/>
    <lineage>
        <taxon>Eukaryota</taxon>
        <taxon>Sar</taxon>
        <taxon>Alveolata</taxon>
        <taxon>Apicomplexa</taxon>
        <taxon>Aconoidasida</taxon>
        <taxon>Haemosporida</taxon>
        <taxon>Plasmodiidae</taxon>
        <taxon>Plasmodium</taxon>
        <taxon>Plasmodium (Laverania)</taxon>
    </lineage>
</organism>
<reference evidence="2" key="1">
    <citation type="submission" date="2006-09" db="EMBL/GenBank/DDBJ databases">
        <title>Annotation of Plasmodium falciparum Dd2.</title>
        <authorList>
            <consortium name="The Broad Institute Genome Sequencing Platform"/>
            <person name="Volkman S.K."/>
            <person name="Neafsey D.E."/>
            <person name="Dash A.P."/>
            <person name="Chitnis C.E."/>
            <person name="Hartl D.L."/>
            <person name="Young S.K."/>
            <person name="Zeng Q."/>
            <person name="Koehrsen M."/>
            <person name="Alvarado L."/>
            <person name="Berlin A."/>
            <person name="Borenstein D."/>
            <person name="Chapman S.B."/>
            <person name="Chen Z."/>
            <person name="Engels R."/>
            <person name="Freedman E."/>
            <person name="Gellesch M."/>
            <person name="Goldberg J."/>
            <person name="Griggs A."/>
            <person name="Gujja S."/>
            <person name="Heilman E.R."/>
            <person name="Heiman D.I."/>
            <person name="Howarth C."/>
            <person name="Jen D."/>
            <person name="Larson L."/>
            <person name="Mehta T."/>
            <person name="Neiman D."/>
            <person name="Park D."/>
            <person name="Pearson M."/>
            <person name="Roberts A."/>
            <person name="Saif S."/>
            <person name="Shea T."/>
            <person name="Shenoy N."/>
            <person name="Sisk P."/>
            <person name="Stolte C."/>
            <person name="Sykes S."/>
            <person name="Walk T."/>
            <person name="White J."/>
            <person name="Yandava C."/>
            <person name="Haas B."/>
            <person name="Henn M.R."/>
            <person name="Nusbaum C."/>
            <person name="Birren B."/>
        </authorList>
    </citation>
    <scope>NUCLEOTIDE SEQUENCE [LARGE SCALE GENOMIC DNA]</scope>
</reference>
<dbReference type="AlphaFoldDB" id="A0A0L7M9B0"/>